<dbReference type="SUPFAM" id="SSF48452">
    <property type="entry name" value="TPR-like"/>
    <property type="match status" value="1"/>
</dbReference>
<keyword evidence="1" id="KW-0812">Transmembrane</keyword>
<dbReference type="AlphaFoldDB" id="A0A4U8VVP8"/>
<keyword evidence="1" id="KW-0472">Membrane</keyword>
<dbReference type="Proteomes" id="UP000290439">
    <property type="component" value="Chromosome"/>
</dbReference>
<feature type="transmembrane region" description="Helical" evidence="1">
    <location>
        <begin position="21"/>
        <end position="48"/>
    </location>
</feature>
<dbReference type="RefSeq" id="WP_130916298.1">
    <property type="nucleotide sequence ID" value="NZ_JADLPI010000010.1"/>
</dbReference>
<organism evidence="2 3">
    <name type="scientific">Nocardia cyriacigeorgica</name>
    <dbReference type="NCBI Taxonomy" id="135487"/>
    <lineage>
        <taxon>Bacteria</taxon>
        <taxon>Bacillati</taxon>
        <taxon>Actinomycetota</taxon>
        <taxon>Actinomycetes</taxon>
        <taxon>Mycobacteriales</taxon>
        <taxon>Nocardiaceae</taxon>
        <taxon>Nocardia</taxon>
    </lineage>
</organism>
<dbReference type="Gene3D" id="1.25.40.10">
    <property type="entry name" value="Tetratricopeptide repeat domain"/>
    <property type="match status" value="1"/>
</dbReference>
<evidence type="ECO:0000313" key="2">
    <source>
        <dbReference type="EMBL" id="VFA97412.1"/>
    </source>
</evidence>
<proteinExistence type="predicted"/>
<protein>
    <recommendedName>
        <fullName evidence="4">Tetratricopeptide repeat protein</fullName>
    </recommendedName>
</protein>
<name>A0A4U8VVP8_9NOCA</name>
<feature type="transmembrane region" description="Helical" evidence="1">
    <location>
        <begin position="54"/>
        <end position="76"/>
    </location>
</feature>
<sequence length="548" mass="59327">MTDQTRQPRSPVVRAVPSTGIRLRFGGGALAGAILLGLVINIVSSLFLERGVGLLISVGLLVIGVIVVVVLVVRWLSAEQRRLRESPYTARELELLARFDDAETPIGVHTCAQRPVTVRDDRGVEASVLGALPVHEYTAAALLDVLTAVLDAPTRIPAAGEPAYASAPLLLAELERQGCVEAAGVQQYRVVTVPSAGAMAEVRTHVQWQAAITALARHHADQAERWAIGLGTLRFAAAARRWFEAEEPFLRRLVLGCAALGARLPRSVTPGLIRISDALDVWHARTGGYDVELAEAIAGLPGLDTFGAHAAQVRLRAGRADRAPRTGEGGRYADLAARREHAAALGELPDPAAADPQLLEQTRKRLERVWWMLPREDIPGEVCALVNLGVVLLCQGRLDDAQDRLELAEALTSQGRDPGGRAHMHEILGHVWWARGEGIRALRCWRLALTANRALCDDHAIARCLQHLAAAVIVDPRCADDVLGPDPQRLPRIAVKEATGWLAHALRLDPRALTANDYRDLAVRLYGIAPRSGLGQWPLELEESVPTD</sequence>
<keyword evidence="1" id="KW-1133">Transmembrane helix</keyword>
<dbReference type="InterPro" id="IPR011990">
    <property type="entry name" value="TPR-like_helical_dom_sf"/>
</dbReference>
<reference evidence="2 3" key="1">
    <citation type="submission" date="2019-02" db="EMBL/GenBank/DDBJ databases">
        <authorList>
            <consortium name="Pathogen Informatics"/>
        </authorList>
    </citation>
    <scope>NUCLEOTIDE SEQUENCE [LARGE SCALE GENOMIC DNA]</scope>
    <source>
        <strain evidence="2 3">3012STDY6756504</strain>
    </source>
</reference>
<evidence type="ECO:0008006" key="4">
    <source>
        <dbReference type="Google" id="ProtNLM"/>
    </source>
</evidence>
<evidence type="ECO:0000313" key="3">
    <source>
        <dbReference type="Proteomes" id="UP000290439"/>
    </source>
</evidence>
<evidence type="ECO:0000256" key="1">
    <source>
        <dbReference type="SAM" id="Phobius"/>
    </source>
</evidence>
<accession>A0A4U8VVP8</accession>
<dbReference type="EMBL" id="LR215973">
    <property type="protein sequence ID" value="VFA97412.1"/>
    <property type="molecule type" value="Genomic_DNA"/>
</dbReference>
<gene>
    <name evidence="2" type="ORF">NCTC10797_01175</name>
</gene>